<sequence>MYRNLSTVLQKRELRTGQKFHCTIIFGRAILSTQYCIVTIERGYHSENGVYGYRPKIQKHFEVGAECLANRAKYSNFYRLVTAYREHAHKQANINPISLKKPAMLPELLPKKFGLNLSDKVSFRNILTTNKSEGTVKDALDILNKVYSSTMGAEFSYLDTEEEREWFAETLERCHDEPIDSDTQKAILKEMLKSQVFDNFLAIKFVSFKRYGCEGAESMMAFFHEIFKLSVHDTLKNIVMCMPHRGRLNFLTGMLKFPPEKLFRKLRGFSEFPDDVQATGDVTSHFTSSVNLNIDNEKLHVTMLYNPSHLEAVNPVSMGKTRATMHALEDGAYSDREDAQWSDKVLNLQVHGDAAYTGQGVNQECLAMSYTPHFEIGGSIHIIVNNQVGFTTPASRGRSSRYCTDLAKFIAAPVIHVNGDDPEMVIRATRIAFKYQRKFRKDVFIDFNCFRRRGHNELDDPTFTNPAIYRIIQNRQSIPDRYLENLIESNVVTPEEGKSIIQKHTDYLSQALMQVDNYIPQPTYFMGKWSKMKQASSAVTTWETGVDVNLLKFIANKSVQLQSDLDIHPRLLNTHIKARLKRVENDKQLDWATAEAIAFGSLLYQGYHVRISGQDVGRGTFSHRHAMLVNQQTGSIFIPLNSMVEGQIGKIELANSILSEEAVLGYEYGLSIESPTTLPIWEAQFGDFFNGAQIIIDTFITSGETKWMTSSGLTMLLPHGYDGAGPDHTSCRVERFLQLTDSKENKPDGDNVNIQVANPTTPAQYFHLLRRQMVRDFRKPLVIVAPKTLLRHAAATSSFKDMGLGTSFKNVIEDSEADVNEVTKVILVSGKHYYALNNHREVVGAKNVAIIRVESLCPFPILELLQEVQKYKHARTYIWSQEEPQNMGPWSFVKPRFENLCGRSLKYCGREALSTPAGAIGYIHQREAEEVIVKPFTIE</sequence>
<dbReference type="NCBIfam" id="NF008907">
    <property type="entry name" value="PRK12270.1"/>
    <property type="match status" value="1"/>
</dbReference>
<protein>
    <submittedName>
        <fullName evidence="8 9">Probable 2-oxoglutarate dehydrogenase E1 component DHKTD1 homolog, mitochondrial</fullName>
    </submittedName>
</protein>
<gene>
    <name evidence="8 9" type="primary">LOC107274100</name>
</gene>
<evidence type="ECO:0000256" key="1">
    <source>
        <dbReference type="ARBA" id="ARBA00001964"/>
    </source>
</evidence>
<dbReference type="InterPro" id="IPR011603">
    <property type="entry name" value="2oxoglutarate_DH_E1"/>
</dbReference>
<dbReference type="SMART" id="SM00861">
    <property type="entry name" value="Transket_pyr"/>
    <property type="match status" value="1"/>
</dbReference>
<reference evidence="8 9" key="1">
    <citation type="submission" date="2025-04" db="UniProtKB">
        <authorList>
            <consortium name="RefSeq"/>
        </authorList>
    </citation>
    <scope>IDENTIFICATION</scope>
</reference>
<keyword evidence="3" id="KW-0809">Transit peptide</keyword>
<dbReference type="Proteomes" id="UP000694920">
    <property type="component" value="Unplaced"/>
</dbReference>
<dbReference type="GO" id="GO:0016624">
    <property type="term" value="F:oxidoreductase activity, acting on the aldehyde or oxo group of donors, disulfide as acceptor"/>
    <property type="evidence" value="ECO:0007669"/>
    <property type="project" value="InterPro"/>
</dbReference>
<evidence type="ECO:0000313" key="8">
    <source>
        <dbReference type="RefSeq" id="XP_015608357.1"/>
    </source>
</evidence>
<dbReference type="PANTHER" id="PTHR23152:SF4">
    <property type="entry name" value="2-OXOADIPATE DEHYDROGENASE COMPLEX COMPONENT E1"/>
    <property type="match status" value="1"/>
</dbReference>
<dbReference type="Gene3D" id="1.10.287.1150">
    <property type="entry name" value="TPP helical domain"/>
    <property type="match status" value="1"/>
</dbReference>
<dbReference type="InterPro" id="IPR029061">
    <property type="entry name" value="THDP-binding"/>
</dbReference>
<dbReference type="InterPro" id="IPR005475">
    <property type="entry name" value="Transketolase-like_Pyr-bd"/>
</dbReference>
<accession>A0AAJ7FU46</accession>
<dbReference type="RefSeq" id="XP_015608357.1">
    <property type="nucleotide sequence ID" value="XM_015752871.2"/>
</dbReference>
<keyword evidence="5" id="KW-0786">Thiamine pyrophosphate</keyword>
<dbReference type="NCBIfam" id="TIGR00239">
    <property type="entry name" value="2oxo_dh_E1"/>
    <property type="match status" value="1"/>
</dbReference>
<dbReference type="KEGG" id="ccin:107274100"/>
<evidence type="ECO:0000256" key="4">
    <source>
        <dbReference type="ARBA" id="ARBA00023002"/>
    </source>
</evidence>
<evidence type="ECO:0000256" key="5">
    <source>
        <dbReference type="ARBA" id="ARBA00023052"/>
    </source>
</evidence>
<dbReference type="InterPro" id="IPR001017">
    <property type="entry name" value="DH_E1"/>
</dbReference>
<proteinExistence type="inferred from homology"/>
<evidence type="ECO:0000313" key="7">
    <source>
        <dbReference type="Proteomes" id="UP000694920"/>
    </source>
</evidence>
<evidence type="ECO:0000256" key="3">
    <source>
        <dbReference type="ARBA" id="ARBA00022946"/>
    </source>
</evidence>
<dbReference type="CDD" id="cd02016">
    <property type="entry name" value="TPP_E1_OGDC_like"/>
    <property type="match status" value="1"/>
</dbReference>
<dbReference type="AlphaFoldDB" id="A0AAJ7FU46"/>
<keyword evidence="4" id="KW-0560">Oxidoreductase</keyword>
<feature type="domain" description="Transketolase-like pyrimidine-binding" evidence="6">
    <location>
        <begin position="589"/>
        <end position="792"/>
    </location>
</feature>
<dbReference type="PIRSF" id="PIRSF000157">
    <property type="entry name" value="Oxoglu_dh_E1"/>
    <property type="match status" value="1"/>
</dbReference>
<evidence type="ECO:0000259" key="6">
    <source>
        <dbReference type="SMART" id="SM00861"/>
    </source>
</evidence>
<dbReference type="Pfam" id="PF00676">
    <property type="entry name" value="E1_dh"/>
    <property type="match status" value="1"/>
</dbReference>
<keyword evidence="7" id="KW-1185">Reference proteome</keyword>
<dbReference type="GeneID" id="107274100"/>
<dbReference type="NCBIfam" id="NF006914">
    <property type="entry name" value="PRK09404.1"/>
    <property type="match status" value="1"/>
</dbReference>
<dbReference type="InterPro" id="IPR042179">
    <property type="entry name" value="KGD_C_sf"/>
</dbReference>
<dbReference type="Pfam" id="PF02779">
    <property type="entry name" value="Transket_pyr"/>
    <property type="match status" value="1"/>
</dbReference>
<name>A0AAJ7FU46_CEPCN</name>
<dbReference type="Gene3D" id="3.40.50.11610">
    <property type="entry name" value="Multifunctional 2-oxoglutarate metabolism enzyme, C-terminal domain"/>
    <property type="match status" value="1"/>
</dbReference>
<dbReference type="InterPro" id="IPR031717">
    <property type="entry name" value="ODO-1/KGD_C"/>
</dbReference>
<organism evidence="7 9">
    <name type="scientific">Cephus cinctus</name>
    <name type="common">Wheat stem sawfly</name>
    <dbReference type="NCBI Taxonomy" id="211228"/>
    <lineage>
        <taxon>Eukaryota</taxon>
        <taxon>Metazoa</taxon>
        <taxon>Ecdysozoa</taxon>
        <taxon>Arthropoda</taxon>
        <taxon>Hexapoda</taxon>
        <taxon>Insecta</taxon>
        <taxon>Pterygota</taxon>
        <taxon>Neoptera</taxon>
        <taxon>Endopterygota</taxon>
        <taxon>Hymenoptera</taxon>
        <taxon>Cephoidea</taxon>
        <taxon>Cephidae</taxon>
        <taxon>Cephus</taxon>
    </lineage>
</organism>
<dbReference type="Pfam" id="PF16870">
    <property type="entry name" value="OxoGdeHyase_C"/>
    <property type="match status" value="1"/>
</dbReference>
<dbReference type="GO" id="GO:0030976">
    <property type="term" value="F:thiamine pyrophosphate binding"/>
    <property type="evidence" value="ECO:0007669"/>
    <property type="project" value="InterPro"/>
</dbReference>
<dbReference type="PANTHER" id="PTHR23152">
    <property type="entry name" value="2-OXOGLUTARATE DEHYDROGENASE"/>
    <property type="match status" value="1"/>
</dbReference>
<dbReference type="RefSeq" id="XP_015608358.1">
    <property type="nucleotide sequence ID" value="XM_015752872.2"/>
</dbReference>
<comment type="similarity">
    <text evidence="2">Belongs to the alpha-ketoglutarate dehydrogenase family.</text>
</comment>
<dbReference type="SUPFAM" id="SSF52518">
    <property type="entry name" value="Thiamin diphosphate-binding fold (THDP-binding)"/>
    <property type="match status" value="2"/>
</dbReference>
<dbReference type="Gene3D" id="3.40.50.970">
    <property type="match status" value="1"/>
</dbReference>
<comment type="cofactor">
    <cofactor evidence="1">
        <name>thiamine diphosphate</name>
        <dbReference type="ChEBI" id="CHEBI:58937"/>
    </cofactor>
</comment>
<dbReference type="Gene3D" id="3.40.50.12470">
    <property type="match status" value="1"/>
</dbReference>
<evidence type="ECO:0000256" key="2">
    <source>
        <dbReference type="ARBA" id="ARBA00006936"/>
    </source>
</evidence>
<evidence type="ECO:0000313" key="9">
    <source>
        <dbReference type="RefSeq" id="XP_015608358.1"/>
    </source>
</evidence>